<dbReference type="InterPro" id="IPR032816">
    <property type="entry name" value="VTT_dom"/>
</dbReference>
<comment type="subcellular location">
    <subcellularLocation>
        <location evidence="1">Cell membrane</location>
        <topology evidence="1">Multi-pass membrane protein</topology>
    </subcellularLocation>
</comment>
<proteinExistence type="predicted"/>
<protein>
    <recommendedName>
        <fullName evidence="7">VTT domain-containing protein</fullName>
    </recommendedName>
</protein>
<evidence type="ECO:0000313" key="9">
    <source>
        <dbReference type="Proteomes" id="UP000607197"/>
    </source>
</evidence>
<keyword evidence="5 6" id="KW-0472">Membrane</keyword>
<keyword evidence="2" id="KW-1003">Cell membrane</keyword>
<gene>
    <name evidence="8" type="ORF">GCM10009039_32150</name>
</gene>
<evidence type="ECO:0000313" key="8">
    <source>
        <dbReference type="EMBL" id="GGL71662.1"/>
    </source>
</evidence>
<evidence type="ECO:0000256" key="6">
    <source>
        <dbReference type="SAM" id="Phobius"/>
    </source>
</evidence>
<keyword evidence="4 6" id="KW-1133">Transmembrane helix</keyword>
<comment type="caution">
    <text evidence="8">The sequence shown here is derived from an EMBL/GenBank/DDBJ whole genome shotgun (WGS) entry which is preliminary data.</text>
</comment>
<dbReference type="PANTHER" id="PTHR42709">
    <property type="entry name" value="ALKALINE PHOSPHATASE LIKE PROTEIN"/>
    <property type="match status" value="1"/>
</dbReference>
<evidence type="ECO:0000256" key="2">
    <source>
        <dbReference type="ARBA" id="ARBA00022475"/>
    </source>
</evidence>
<dbReference type="GO" id="GO:0005886">
    <property type="term" value="C:plasma membrane"/>
    <property type="evidence" value="ECO:0007669"/>
    <property type="project" value="UniProtKB-SubCell"/>
</dbReference>
<dbReference type="EMBL" id="BMPG01000006">
    <property type="protein sequence ID" value="GGL71662.1"/>
    <property type="molecule type" value="Genomic_DNA"/>
</dbReference>
<evidence type="ECO:0000256" key="4">
    <source>
        <dbReference type="ARBA" id="ARBA00022989"/>
    </source>
</evidence>
<reference evidence="8" key="1">
    <citation type="journal article" date="2014" name="Int. J. Syst. Evol. Microbiol.">
        <title>Complete genome sequence of Corynebacterium casei LMG S-19264T (=DSM 44701T), isolated from a smear-ripened cheese.</title>
        <authorList>
            <consortium name="US DOE Joint Genome Institute (JGI-PGF)"/>
            <person name="Walter F."/>
            <person name="Albersmeier A."/>
            <person name="Kalinowski J."/>
            <person name="Ruckert C."/>
        </authorList>
    </citation>
    <scope>NUCLEOTIDE SEQUENCE</scope>
    <source>
        <strain evidence="8">JCM 19596</strain>
    </source>
</reference>
<keyword evidence="3 6" id="KW-0812">Transmembrane</keyword>
<dbReference type="Pfam" id="PF09335">
    <property type="entry name" value="VTT_dom"/>
    <property type="match status" value="1"/>
</dbReference>
<feature type="transmembrane region" description="Helical" evidence="6">
    <location>
        <begin position="195"/>
        <end position="214"/>
    </location>
</feature>
<dbReference type="PANTHER" id="PTHR42709:SF6">
    <property type="entry name" value="UNDECAPRENYL PHOSPHATE TRANSPORTER A"/>
    <property type="match status" value="1"/>
</dbReference>
<feature type="transmembrane region" description="Helical" evidence="6">
    <location>
        <begin position="57"/>
        <end position="78"/>
    </location>
</feature>
<organism evidence="8 9">
    <name type="scientific">Halocalculus aciditolerans</name>
    <dbReference type="NCBI Taxonomy" id="1383812"/>
    <lineage>
        <taxon>Archaea</taxon>
        <taxon>Methanobacteriati</taxon>
        <taxon>Methanobacteriota</taxon>
        <taxon>Stenosarchaea group</taxon>
        <taxon>Halobacteria</taxon>
        <taxon>Halobacteriales</taxon>
        <taxon>Halobacteriaceae</taxon>
        <taxon>Halocalculus</taxon>
    </lineage>
</organism>
<dbReference type="RefSeq" id="WP_188980720.1">
    <property type="nucleotide sequence ID" value="NZ_BMPG01000006.1"/>
</dbReference>
<evidence type="ECO:0000256" key="5">
    <source>
        <dbReference type="ARBA" id="ARBA00023136"/>
    </source>
</evidence>
<evidence type="ECO:0000256" key="3">
    <source>
        <dbReference type="ARBA" id="ARBA00022692"/>
    </source>
</evidence>
<evidence type="ECO:0000256" key="1">
    <source>
        <dbReference type="ARBA" id="ARBA00004651"/>
    </source>
</evidence>
<reference evidence="8" key="2">
    <citation type="submission" date="2020-09" db="EMBL/GenBank/DDBJ databases">
        <authorList>
            <person name="Sun Q."/>
            <person name="Ohkuma M."/>
        </authorList>
    </citation>
    <scope>NUCLEOTIDE SEQUENCE</scope>
    <source>
        <strain evidence="8">JCM 19596</strain>
    </source>
</reference>
<keyword evidence="9" id="KW-1185">Reference proteome</keyword>
<accession>A0A830FMX3</accession>
<name>A0A830FMX3_9EURY</name>
<feature type="transmembrane region" description="Helical" evidence="6">
    <location>
        <begin position="277"/>
        <end position="297"/>
    </location>
</feature>
<dbReference type="InterPro" id="IPR051311">
    <property type="entry name" value="DedA_domain"/>
</dbReference>
<feature type="transmembrane region" description="Helical" evidence="6">
    <location>
        <begin position="16"/>
        <end position="36"/>
    </location>
</feature>
<feature type="transmembrane region" description="Helical" evidence="6">
    <location>
        <begin position="226"/>
        <end position="249"/>
    </location>
</feature>
<dbReference type="Proteomes" id="UP000607197">
    <property type="component" value="Unassembled WGS sequence"/>
</dbReference>
<evidence type="ECO:0000259" key="7">
    <source>
        <dbReference type="Pfam" id="PF09335"/>
    </source>
</evidence>
<feature type="domain" description="VTT" evidence="7">
    <location>
        <begin position="36"/>
        <end position="162"/>
    </location>
</feature>
<dbReference type="AlphaFoldDB" id="A0A830FMX3"/>
<feature type="transmembrane region" description="Helical" evidence="6">
    <location>
        <begin position="142"/>
        <end position="162"/>
    </location>
</feature>
<dbReference type="OrthoDB" id="204088at2157"/>
<sequence length="318" mass="35331">MFDSLVHTVLGFVNQYGYVAVFVYMVLETSFILHFVPSEIVVPFAASQLVHDPVSFVLFDVDATAGATVGSYVAYMLFGRYGERVLERYGYLIHVSERDIERSQAVFLRYGESSVFWARMFPLLRALISIPAGLAEMEMRRFVLYSAGGAALFNTGLTYLVYTGSGTTSPLGVVLNLIRAEIAGDIVYVQLHARFVIILLGLTGLLAAVVWMARDWIRVNPNAAKLVVLHVIRLVGLLIGGIFIIGALLSPQHSFTVITSVWNDPRVWVRLGFSDQLALLLTGLLFGFGGLGIYELGQLLRLSHVRSLFERLSSRFRE</sequence>